<sequence length="320" mass="35980">MHDGDQLVEGQVVATKCGVQPTVPSFIIIVGPDGSVKNEPYCCCRSRCNSQSRENCHFEELRQKNIADNQAYLKELMRDFKPPVQKSATRKAVSRRSSVDPSFRVRSNPLRLSARNPYSTRSKTRRGSCDSSTNSSVVSSPDKDNKHLVVCFKNFARHLDDDEDDDDVGDRKVKKTGCSRRHSTCHVVRTPEDITEEEIKMVALQVKEKHYDAVYGSSCHQCRQKTFDMKTVCRNAECVGVRGQFCGPCLRNRYGEDAREALKDPDWFCPPCRGICNCSICRRRSGKCSTGILVYLAKEEGFDNVASYLASLKKGQQGQA</sequence>
<dbReference type="InterPro" id="IPR018866">
    <property type="entry name" value="Znf-4CXXC_R1"/>
</dbReference>
<name>A0AAD9N381_9ANNE</name>
<comment type="subcellular location">
    <subcellularLocation>
        <location evidence="2">Cytoplasm</location>
    </subcellularLocation>
    <subcellularLocation>
        <location evidence="1">Nucleus</location>
    </subcellularLocation>
</comment>
<keyword evidence="9" id="KW-0539">Nucleus</keyword>
<dbReference type="InterPro" id="IPR040221">
    <property type="entry name" value="CDCA7/CDA7L"/>
</dbReference>
<dbReference type="Proteomes" id="UP001208570">
    <property type="component" value="Unassembled WGS sequence"/>
</dbReference>
<evidence type="ECO:0000256" key="7">
    <source>
        <dbReference type="ARBA" id="ARBA00023015"/>
    </source>
</evidence>
<evidence type="ECO:0000256" key="8">
    <source>
        <dbReference type="ARBA" id="ARBA00023163"/>
    </source>
</evidence>
<dbReference type="Pfam" id="PF10497">
    <property type="entry name" value="zf-4CXXC_R1"/>
    <property type="match status" value="1"/>
</dbReference>
<accession>A0AAD9N381</accession>
<evidence type="ECO:0000313" key="12">
    <source>
        <dbReference type="EMBL" id="KAK2153371.1"/>
    </source>
</evidence>
<gene>
    <name evidence="12" type="ORF">LSH36_299g01003</name>
</gene>
<feature type="compositionally biased region" description="Low complexity" evidence="10">
    <location>
        <begin position="129"/>
        <end position="140"/>
    </location>
</feature>
<dbReference type="AlphaFoldDB" id="A0AAD9N381"/>
<protein>
    <recommendedName>
        <fullName evidence="11">Zinc-finger domain-containing protein</fullName>
    </recommendedName>
</protein>
<proteinExistence type="predicted"/>
<dbReference type="PANTHER" id="PTHR31169:SF8">
    <property type="entry name" value="ZINC-FINGER DOMAIN OF MONOAMINE-OXIDASE A REPRESSOR R1 PROTEIN"/>
    <property type="match status" value="1"/>
</dbReference>
<reference evidence="12" key="1">
    <citation type="journal article" date="2023" name="Mol. Biol. Evol.">
        <title>Third-Generation Sequencing Reveals the Adaptive Role of the Epigenome in Three Deep-Sea Polychaetes.</title>
        <authorList>
            <person name="Perez M."/>
            <person name="Aroh O."/>
            <person name="Sun Y."/>
            <person name="Lan Y."/>
            <person name="Juniper S.K."/>
            <person name="Young C.R."/>
            <person name="Angers B."/>
            <person name="Qian P.Y."/>
        </authorList>
    </citation>
    <scope>NUCLEOTIDE SEQUENCE</scope>
    <source>
        <strain evidence="12">P08H-3</strain>
    </source>
</reference>
<evidence type="ECO:0000256" key="9">
    <source>
        <dbReference type="ARBA" id="ARBA00023242"/>
    </source>
</evidence>
<keyword evidence="3" id="KW-0963">Cytoplasm</keyword>
<evidence type="ECO:0000256" key="4">
    <source>
        <dbReference type="ARBA" id="ARBA00022499"/>
    </source>
</evidence>
<evidence type="ECO:0000256" key="10">
    <source>
        <dbReference type="SAM" id="MobiDB-lite"/>
    </source>
</evidence>
<keyword evidence="5" id="KW-0597">Phosphoprotein</keyword>
<dbReference type="EMBL" id="JAODUP010000299">
    <property type="protein sequence ID" value="KAK2153371.1"/>
    <property type="molecule type" value="Genomic_DNA"/>
</dbReference>
<organism evidence="12 13">
    <name type="scientific">Paralvinella palmiformis</name>
    <dbReference type="NCBI Taxonomy" id="53620"/>
    <lineage>
        <taxon>Eukaryota</taxon>
        <taxon>Metazoa</taxon>
        <taxon>Spiralia</taxon>
        <taxon>Lophotrochozoa</taxon>
        <taxon>Annelida</taxon>
        <taxon>Polychaeta</taxon>
        <taxon>Sedentaria</taxon>
        <taxon>Canalipalpata</taxon>
        <taxon>Terebellida</taxon>
        <taxon>Terebelliformia</taxon>
        <taxon>Alvinellidae</taxon>
        <taxon>Paralvinella</taxon>
    </lineage>
</organism>
<keyword evidence="13" id="KW-1185">Reference proteome</keyword>
<evidence type="ECO:0000256" key="2">
    <source>
        <dbReference type="ARBA" id="ARBA00004496"/>
    </source>
</evidence>
<dbReference type="GO" id="GO:0006355">
    <property type="term" value="P:regulation of DNA-templated transcription"/>
    <property type="evidence" value="ECO:0007669"/>
    <property type="project" value="InterPro"/>
</dbReference>
<keyword evidence="8" id="KW-0804">Transcription</keyword>
<feature type="region of interest" description="Disordered" evidence="10">
    <location>
        <begin position="83"/>
        <end position="142"/>
    </location>
</feature>
<dbReference type="GO" id="GO:0005737">
    <property type="term" value="C:cytoplasm"/>
    <property type="evidence" value="ECO:0007669"/>
    <property type="project" value="UniProtKB-SubCell"/>
</dbReference>
<comment type="caution">
    <text evidence="12">The sequence shown here is derived from an EMBL/GenBank/DDBJ whole genome shotgun (WGS) entry which is preliminary data.</text>
</comment>
<evidence type="ECO:0000256" key="5">
    <source>
        <dbReference type="ARBA" id="ARBA00022553"/>
    </source>
</evidence>
<feature type="domain" description="Zinc-finger" evidence="11">
    <location>
        <begin position="211"/>
        <end position="309"/>
    </location>
</feature>
<keyword evidence="7" id="KW-0805">Transcription regulation</keyword>
<evidence type="ECO:0000256" key="6">
    <source>
        <dbReference type="ARBA" id="ARBA00022843"/>
    </source>
</evidence>
<dbReference type="PANTHER" id="PTHR31169">
    <property type="entry name" value="OS05G0300700 PROTEIN"/>
    <property type="match status" value="1"/>
</dbReference>
<keyword evidence="6" id="KW-0832">Ubl conjugation</keyword>
<dbReference type="GO" id="GO:0005634">
    <property type="term" value="C:nucleus"/>
    <property type="evidence" value="ECO:0007669"/>
    <property type="project" value="UniProtKB-SubCell"/>
</dbReference>
<evidence type="ECO:0000259" key="11">
    <source>
        <dbReference type="Pfam" id="PF10497"/>
    </source>
</evidence>
<evidence type="ECO:0000256" key="3">
    <source>
        <dbReference type="ARBA" id="ARBA00022490"/>
    </source>
</evidence>
<evidence type="ECO:0000313" key="13">
    <source>
        <dbReference type="Proteomes" id="UP001208570"/>
    </source>
</evidence>
<keyword evidence="4" id="KW-1017">Isopeptide bond</keyword>
<evidence type="ECO:0000256" key="1">
    <source>
        <dbReference type="ARBA" id="ARBA00004123"/>
    </source>
</evidence>